<reference evidence="7 8" key="2">
    <citation type="submission" date="2020-11" db="EMBL/GenBank/DDBJ databases">
        <title>Sulfur oxidizing isolate from Hospital Hole Sinkhole.</title>
        <authorList>
            <person name="Scott K.M."/>
        </authorList>
    </citation>
    <scope>NUCLEOTIDE SEQUENCE [LARGE SCALE GENOMIC DNA]</scope>
    <source>
        <strain evidence="7 8">HH1</strain>
    </source>
</reference>
<dbReference type="InterPro" id="IPR011990">
    <property type="entry name" value="TPR-like_helical_dom_sf"/>
</dbReference>
<dbReference type="PANTHER" id="PTHR22550">
    <property type="entry name" value="SPORE GERMINATION PROTEIN"/>
    <property type="match status" value="1"/>
</dbReference>
<feature type="repeat" description="TPR" evidence="3">
    <location>
        <begin position="414"/>
        <end position="447"/>
    </location>
</feature>
<evidence type="ECO:0000256" key="1">
    <source>
        <dbReference type="ARBA" id="ARBA00022737"/>
    </source>
</evidence>
<dbReference type="RefSeq" id="WP_185977880.1">
    <property type="nucleotide sequence ID" value="NZ_JACBGI020000006.1"/>
</dbReference>
<feature type="compositionally biased region" description="Basic and acidic residues" evidence="4">
    <location>
        <begin position="487"/>
        <end position="496"/>
    </location>
</feature>
<feature type="domain" description="VWFA" evidence="6">
    <location>
        <begin position="96"/>
        <end position="203"/>
    </location>
</feature>
<dbReference type="Gene3D" id="1.25.40.10">
    <property type="entry name" value="Tetratricopeptide repeat domain"/>
    <property type="match status" value="1"/>
</dbReference>
<dbReference type="InterPro" id="IPR013105">
    <property type="entry name" value="TPR_2"/>
</dbReference>
<name>A0ABS0BV82_9GAMM</name>
<evidence type="ECO:0000313" key="8">
    <source>
        <dbReference type="Proteomes" id="UP001193680"/>
    </source>
</evidence>
<feature type="transmembrane region" description="Helical" evidence="5">
    <location>
        <begin position="61"/>
        <end position="82"/>
    </location>
</feature>
<feature type="transmembrane region" description="Helical" evidence="5">
    <location>
        <begin position="9"/>
        <end position="25"/>
    </location>
</feature>
<evidence type="ECO:0000256" key="2">
    <source>
        <dbReference type="ARBA" id="ARBA00022803"/>
    </source>
</evidence>
<gene>
    <name evidence="7" type="ORF">H8792_005205</name>
</gene>
<dbReference type="PANTHER" id="PTHR22550:SF14">
    <property type="entry name" value="VWFA DOMAIN-CONTAINING PROTEIN"/>
    <property type="match status" value="1"/>
</dbReference>
<dbReference type="EMBL" id="JACBGI020000006">
    <property type="protein sequence ID" value="MBF6057733.1"/>
    <property type="molecule type" value="Genomic_DNA"/>
</dbReference>
<keyword evidence="8" id="KW-1185">Reference proteome</keyword>
<reference evidence="7 8" key="1">
    <citation type="submission" date="2020-06" db="EMBL/GenBank/DDBJ databases">
        <authorList>
            <person name="Scott K."/>
        </authorList>
    </citation>
    <scope>NUCLEOTIDE SEQUENCE [LARGE SCALE GENOMIC DNA]</scope>
    <source>
        <strain evidence="7 8">HH1</strain>
    </source>
</reference>
<feature type="region of interest" description="Disordered" evidence="4">
    <location>
        <begin position="463"/>
        <end position="621"/>
    </location>
</feature>
<keyword evidence="5" id="KW-0812">Transmembrane</keyword>
<dbReference type="Pfam" id="PF07719">
    <property type="entry name" value="TPR_2"/>
    <property type="match status" value="1"/>
</dbReference>
<dbReference type="Proteomes" id="UP001193680">
    <property type="component" value="Unassembled WGS sequence"/>
</dbReference>
<dbReference type="SUPFAM" id="SSF53300">
    <property type="entry name" value="vWA-like"/>
    <property type="match status" value="1"/>
</dbReference>
<dbReference type="InterPro" id="IPR050768">
    <property type="entry name" value="UPF0353/GerABKA_families"/>
</dbReference>
<evidence type="ECO:0000259" key="6">
    <source>
        <dbReference type="Pfam" id="PF13519"/>
    </source>
</evidence>
<dbReference type="InterPro" id="IPR036465">
    <property type="entry name" value="vWFA_dom_sf"/>
</dbReference>
<feature type="compositionally biased region" description="Low complexity" evidence="4">
    <location>
        <begin position="504"/>
        <end position="517"/>
    </location>
</feature>
<protein>
    <submittedName>
        <fullName evidence="7">VWA domain-containing protein</fullName>
    </submittedName>
</protein>
<dbReference type="Gene3D" id="3.40.50.410">
    <property type="entry name" value="von Willebrand factor, type A domain"/>
    <property type="match status" value="1"/>
</dbReference>
<keyword evidence="1" id="KW-0677">Repeat</keyword>
<feature type="compositionally biased region" description="Polar residues" evidence="4">
    <location>
        <begin position="606"/>
        <end position="621"/>
    </location>
</feature>
<evidence type="ECO:0000256" key="4">
    <source>
        <dbReference type="SAM" id="MobiDB-lite"/>
    </source>
</evidence>
<organism evidence="7 8">
    <name type="scientific">Thiomicrorhabdus heinhorstiae</name>
    <dbReference type="NCBI Taxonomy" id="2748010"/>
    <lineage>
        <taxon>Bacteria</taxon>
        <taxon>Pseudomonadati</taxon>
        <taxon>Pseudomonadota</taxon>
        <taxon>Gammaproteobacteria</taxon>
        <taxon>Thiotrichales</taxon>
        <taxon>Piscirickettsiaceae</taxon>
        <taxon>Thiomicrorhabdus</taxon>
    </lineage>
</organism>
<proteinExistence type="predicted"/>
<keyword evidence="5" id="KW-0472">Membrane</keyword>
<keyword evidence="2 3" id="KW-0802">TPR repeat</keyword>
<feature type="compositionally biased region" description="Low complexity" evidence="4">
    <location>
        <begin position="536"/>
        <end position="556"/>
    </location>
</feature>
<feature type="compositionally biased region" description="Low complexity" evidence="4">
    <location>
        <begin position="463"/>
        <end position="486"/>
    </location>
</feature>
<dbReference type="SMART" id="SM00028">
    <property type="entry name" value="TPR"/>
    <property type="match status" value="1"/>
</dbReference>
<feature type="compositionally biased region" description="Basic and acidic residues" evidence="4">
    <location>
        <begin position="582"/>
        <end position="595"/>
    </location>
</feature>
<evidence type="ECO:0000256" key="5">
    <source>
        <dbReference type="SAM" id="Phobius"/>
    </source>
</evidence>
<evidence type="ECO:0000313" key="7">
    <source>
        <dbReference type="EMBL" id="MBF6057733.1"/>
    </source>
</evidence>
<keyword evidence="5" id="KW-1133">Transmembrane helix</keyword>
<dbReference type="PROSITE" id="PS50005">
    <property type="entry name" value="TPR"/>
    <property type="match status" value="1"/>
</dbReference>
<accession>A0ABS0BV82</accession>
<comment type="caution">
    <text evidence="7">The sequence shown here is derived from an EMBL/GenBank/DDBJ whole genome shotgun (WGS) entry which is preliminary data.</text>
</comment>
<dbReference type="InterPro" id="IPR019734">
    <property type="entry name" value="TPR_rpt"/>
</dbReference>
<evidence type="ECO:0000256" key="3">
    <source>
        <dbReference type="PROSITE-ProRule" id="PRU00339"/>
    </source>
</evidence>
<dbReference type="InterPro" id="IPR002035">
    <property type="entry name" value="VWF_A"/>
</dbReference>
<feature type="compositionally biased region" description="Polar residues" evidence="4">
    <location>
        <begin position="566"/>
        <end position="581"/>
    </location>
</feature>
<dbReference type="Pfam" id="PF13519">
    <property type="entry name" value="VWA_2"/>
    <property type="match status" value="1"/>
</dbReference>
<sequence length="659" mass="73317">MELQLLRPWWLLAWIPAIWLLWKIWHLQLGQSGWQRLIAPQFHSLLLGDQYNRPNDSLQKLMVFALGLVWFFMTLTLAGPSVKTVKIPAQKSQQGTVIILDLSLSMLAQDLKPDRLKQAEFKIIDLLHKHPELAVGLVGYAGSAHTISPISEDNRTLLGLLPALNPLYMPSYGSDPLQAFKQAKQLLDGAHVNQGHLIWITDDVEQNQTADLTDWIKANHYSLSILSVGTAGGAPIPLPDGGFLKEPSGALVLPAVPERRFSTLSQQLDANYLHLNPAEEELDELLPPMNAAAKLDDEDNKSLKIPLDEGPFLLLILLPFIALFYRRGVLFTWLFAACLPAGMLWSDPTMAQPSLSEFSDVFQSPDQQAYKAWEKKNYAAAEALFENKQWRASSLYRLGRYKEAAHLFSLDHSAQGHYNRGNALARSGQLQEAAKAYRQALKQQTDFKEAKDNLTLIESLLKQQQQGQNNNSNNQQIPPQSPAQNSDKQESKDSQKKTAKSGQEEQQTGNQTSQSGSPPSEEQDSQKASDGQSKDSAQNASSNSAQNGQQGENQSGKPSDGKTDADANSPSESGENQSTSREINRGDKDQDKEPELGGASRIGDSNDGTVMSQQQREQLQATQNWLQQIPDEPQKFLQRKFEYQYQQSPSQGSQSDKVW</sequence>
<feature type="compositionally biased region" description="Polar residues" evidence="4">
    <location>
        <begin position="526"/>
        <end position="535"/>
    </location>
</feature>
<dbReference type="SUPFAM" id="SSF48452">
    <property type="entry name" value="TPR-like"/>
    <property type="match status" value="1"/>
</dbReference>